<dbReference type="Gene3D" id="3.30.40.10">
    <property type="entry name" value="Zinc/RING finger domain, C3HC4 (zinc finger)"/>
    <property type="match status" value="1"/>
</dbReference>
<dbReference type="InterPro" id="IPR043136">
    <property type="entry name" value="B30.2/SPRY_sf"/>
</dbReference>
<dbReference type="SMART" id="SM00589">
    <property type="entry name" value="PRY"/>
    <property type="match status" value="1"/>
</dbReference>
<dbReference type="Pfam" id="PF13765">
    <property type="entry name" value="PRY"/>
    <property type="match status" value="1"/>
</dbReference>
<evidence type="ECO:0000256" key="2">
    <source>
        <dbReference type="ARBA" id="ARBA00022490"/>
    </source>
</evidence>
<dbReference type="Gene3D" id="2.60.120.920">
    <property type="match status" value="1"/>
</dbReference>
<feature type="domain" description="B box-type" evidence="10">
    <location>
        <begin position="182"/>
        <end position="222"/>
    </location>
</feature>
<dbReference type="Gene3D" id="3.30.160.60">
    <property type="entry name" value="Classic Zinc Finger"/>
    <property type="match status" value="1"/>
</dbReference>
<dbReference type="EMBL" id="JAGEUA010000007">
    <property type="protein sequence ID" value="KAL0970066.1"/>
    <property type="molecule type" value="Genomic_DNA"/>
</dbReference>
<dbReference type="SUPFAM" id="SSF49899">
    <property type="entry name" value="Concanavalin A-like lectins/glucanases"/>
    <property type="match status" value="1"/>
</dbReference>
<dbReference type="PROSITE" id="PS00518">
    <property type="entry name" value="ZF_RING_1"/>
    <property type="match status" value="1"/>
</dbReference>
<dbReference type="SUPFAM" id="SSF57845">
    <property type="entry name" value="B-box zinc-binding domain"/>
    <property type="match status" value="1"/>
</dbReference>
<dbReference type="InterPro" id="IPR003877">
    <property type="entry name" value="SPRY_dom"/>
</dbReference>
<dbReference type="InterPro" id="IPR013320">
    <property type="entry name" value="ConA-like_dom_sf"/>
</dbReference>
<feature type="domain" description="B30.2/SPRY" evidence="11">
    <location>
        <begin position="385"/>
        <end position="591"/>
    </location>
</feature>
<dbReference type="PROSITE" id="PS50188">
    <property type="entry name" value="B302_SPRY"/>
    <property type="match status" value="1"/>
</dbReference>
<evidence type="ECO:0000256" key="1">
    <source>
        <dbReference type="ARBA" id="ARBA00004496"/>
    </source>
</evidence>
<evidence type="ECO:0000259" key="9">
    <source>
        <dbReference type="PROSITE" id="PS50089"/>
    </source>
</evidence>
<dbReference type="PANTHER" id="PTHR25465:SF49">
    <property type="entry name" value="BLOODTHIRSTY-RELATED GENE FAMILY, MEMBER 1-RELATED"/>
    <property type="match status" value="1"/>
</dbReference>
<dbReference type="PROSITE" id="PS50089">
    <property type="entry name" value="ZF_RING_2"/>
    <property type="match status" value="1"/>
</dbReference>
<comment type="subcellular location">
    <subcellularLocation>
        <location evidence="1">Cytoplasm</location>
    </subcellularLocation>
</comment>
<evidence type="ECO:0000256" key="3">
    <source>
        <dbReference type="ARBA" id="ARBA00022588"/>
    </source>
</evidence>
<evidence type="ECO:0000256" key="5">
    <source>
        <dbReference type="ARBA" id="ARBA00022771"/>
    </source>
</evidence>
<dbReference type="InterPro" id="IPR013083">
    <property type="entry name" value="Znf_RING/FYVE/PHD"/>
</dbReference>
<sequence>MKVGGAYLFLKLHLKSDKACTQSDWRKVFSFVVPECKKMASYSAVSEDQFLCAICLDVFVDPATIPCGHSFCKSCLEGYRSNSIYPTVCALCKTSFPPSLTIKVNITLKYLVESFKGTSAGAPVKRPTAASGEVCCDVCERGQMGKAIKTCLVCLSAYCQEHLSVHNARFSRHQLVKPLANLEERMCPIHERLLDHYCRAHEEMLCVACDAHSEAGHEVVKMQLEFMSRKAQLTKTQILVKERLKAAQEKAQKFNSSVQHWKDEAEGLIQSCNARYVALVRHWVQTCDKFNTDAEKRTYEMESRVSHQRRAHEESITALTNAAAQLEHVIGSSDFFELLKRFPSLSSAPPYEDIDPGAVIPKDLVEDLQNAFSEDFNNLPNIGNFALNGIAAPEFGKVKEFTVDVTPDPSTAHPSLHFRKAFHEIRCDRTKMWHRFPRCSERFTAVPCVLSVQGFTSQKAYWEVETLACNRNGLSTWCVGVATQSSMMTAQWNMLNPENGFWVLEHHRGQFWANMFPSTSTPVAIGSERDMVNVGIFFDGRQHRLSFYNVNRGEHLYTYERVATDERLYPVFSPDLFSPRLDQVNVMTVRSFPTRKRLC</sequence>
<proteinExistence type="predicted"/>
<reference evidence="12 13" key="1">
    <citation type="submission" date="2024-06" db="EMBL/GenBank/DDBJ databases">
        <authorList>
            <person name="Pan Q."/>
            <person name="Wen M."/>
            <person name="Jouanno E."/>
            <person name="Zahm M."/>
            <person name="Klopp C."/>
            <person name="Cabau C."/>
            <person name="Louis A."/>
            <person name="Berthelot C."/>
            <person name="Parey E."/>
            <person name="Roest Crollius H."/>
            <person name="Montfort J."/>
            <person name="Robinson-Rechavi M."/>
            <person name="Bouchez O."/>
            <person name="Lampietro C."/>
            <person name="Lopez Roques C."/>
            <person name="Donnadieu C."/>
            <person name="Postlethwait J."/>
            <person name="Bobe J."/>
            <person name="Verreycken H."/>
            <person name="Guiguen Y."/>
        </authorList>
    </citation>
    <scope>NUCLEOTIDE SEQUENCE [LARGE SCALE GENOMIC DNA]</scope>
    <source>
        <strain evidence="12">Up_M1</strain>
        <tissue evidence="12">Testis</tissue>
    </source>
</reference>
<dbReference type="GO" id="GO:0005737">
    <property type="term" value="C:cytoplasm"/>
    <property type="evidence" value="ECO:0007669"/>
    <property type="project" value="UniProtKB-SubCell"/>
</dbReference>
<evidence type="ECO:0000313" key="13">
    <source>
        <dbReference type="Proteomes" id="UP001557470"/>
    </source>
</evidence>
<name>A0ABD0WG21_UMBPY</name>
<dbReference type="InterPro" id="IPR000315">
    <property type="entry name" value="Znf_B-box"/>
</dbReference>
<feature type="domain" description="RING-type" evidence="9">
    <location>
        <begin position="52"/>
        <end position="93"/>
    </location>
</feature>
<evidence type="ECO:0000259" key="11">
    <source>
        <dbReference type="PROSITE" id="PS50188"/>
    </source>
</evidence>
<evidence type="ECO:0000256" key="7">
    <source>
        <dbReference type="ARBA" id="ARBA00022859"/>
    </source>
</evidence>
<keyword evidence="6" id="KW-0862">Zinc</keyword>
<evidence type="ECO:0000256" key="8">
    <source>
        <dbReference type="PROSITE-ProRule" id="PRU00024"/>
    </source>
</evidence>
<dbReference type="SMART" id="SM00449">
    <property type="entry name" value="SPRY"/>
    <property type="match status" value="1"/>
</dbReference>
<comment type="caution">
    <text evidence="12">The sequence shown here is derived from an EMBL/GenBank/DDBJ whole genome shotgun (WGS) entry which is preliminary data.</text>
</comment>
<dbReference type="AlphaFoldDB" id="A0ABD0WG21"/>
<dbReference type="InterPro" id="IPR003879">
    <property type="entry name" value="Butyrophylin_SPRY"/>
</dbReference>
<dbReference type="Pfam" id="PF25600">
    <property type="entry name" value="TRIM_CC"/>
    <property type="match status" value="1"/>
</dbReference>
<dbReference type="InterPro" id="IPR001841">
    <property type="entry name" value="Znf_RING"/>
</dbReference>
<keyword evidence="3" id="KW-0399">Innate immunity</keyword>
<keyword evidence="7" id="KW-0391">Immunity</keyword>
<dbReference type="Pfam" id="PF00643">
    <property type="entry name" value="zf-B_box"/>
    <property type="match status" value="1"/>
</dbReference>
<gene>
    <name evidence="12" type="ORF">UPYG_G00236680</name>
</gene>
<dbReference type="Pfam" id="PF00622">
    <property type="entry name" value="SPRY"/>
    <property type="match status" value="1"/>
</dbReference>
<keyword evidence="13" id="KW-1185">Reference proteome</keyword>
<dbReference type="InterPro" id="IPR006574">
    <property type="entry name" value="PRY"/>
</dbReference>
<dbReference type="InterPro" id="IPR001870">
    <property type="entry name" value="B30.2/SPRY"/>
</dbReference>
<dbReference type="PRINTS" id="PR01407">
    <property type="entry name" value="BUTYPHLNCDUF"/>
</dbReference>
<keyword evidence="2" id="KW-0963">Cytoplasm</keyword>
<organism evidence="12 13">
    <name type="scientific">Umbra pygmaea</name>
    <name type="common">Eastern mudminnow</name>
    <dbReference type="NCBI Taxonomy" id="75934"/>
    <lineage>
        <taxon>Eukaryota</taxon>
        <taxon>Metazoa</taxon>
        <taxon>Chordata</taxon>
        <taxon>Craniata</taxon>
        <taxon>Vertebrata</taxon>
        <taxon>Euteleostomi</taxon>
        <taxon>Actinopterygii</taxon>
        <taxon>Neopterygii</taxon>
        <taxon>Teleostei</taxon>
        <taxon>Protacanthopterygii</taxon>
        <taxon>Esociformes</taxon>
        <taxon>Umbridae</taxon>
        <taxon>Umbra</taxon>
    </lineage>
</organism>
<evidence type="ECO:0000256" key="4">
    <source>
        <dbReference type="ARBA" id="ARBA00022723"/>
    </source>
</evidence>
<dbReference type="Gene3D" id="4.10.830.40">
    <property type="match status" value="1"/>
</dbReference>
<dbReference type="Pfam" id="PF00097">
    <property type="entry name" value="zf-C3HC4"/>
    <property type="match status" value="1"/>
</dbReference>
<keyword evidence="4" id="KW-0479">Metal-binding</keyword>
<keyword evidence="5 8" id="KW-0863">Zinc-finger</keyword>
<dbReference type="GO" id="GO:0045087">
    <property type="term" value="P:innate immune response"/>
    <property type="evidence" value="ECO:0007669"/>
    <property type="project" value="UniProtKB-KW"/>
</dbReference>
<dbReference type="InterPro" id="IPR051051">
    <property type="entry name" value="E3_ubiq-ligase_TRIM/RNF"/>
</dbReference>
<dbReference type="CDD" id="cd19769">
    <property type="entry name" value="Bbox2_TRIM16-like"/>
    <property type="match status" value="1"/>
</dbReference>
<dbReference type="InterPro" id="IPR018957">
    <property type="entry name" value="Znf_C3HC4_RING-type"/>
</dbReference>
<dbReference type="SMART" id="SM00184">
    <property type="entry name" value="RING"/>
    <property type="match status" value="1"/>
</dbReference>
<evidence type="ECO:0000256" key="6">
    <source>
        <dbReference type="ARBA" id="ARBA00022833"/>
    </source>
</evidence>
<dbReference type="SUPFAM" id="SSF57850">
    <property type="entry name" value="RING/U-box"/>
    <property type="match status" value="1"/>
</dbReference>
<accession>A0ABD0WG21</accession>
<dbReference type="InterPro" id="IPR058030">
    <property type="entry name" value="TRIM8/14/16/25/29/45/65_CC"/>
</dbReference>
<dbReference type="PROSITE" id="PS50119">
    <property type="entry name" value="ZF_BBOX"/>
    <property type="match status" value="1"/>
</dbReference>
<evidence type="ECO:0000259" key="10">
    <source>
        <dbReference type="PROSITE" id="PS50119"/>
    </source>
</evidence>
<evidence type="ECO:0000313" key="12">
    <source>
        <dbReference type="EMBL" id="KAL0970066.1"/>
    </source>
</evidence>
<dbReference type="InterPro" id="IPR017907">
    <property type="entry name" value="Znf_RING_CS"/>
</dbReference>
<dbReference type="PANTHER" id="PTHR25465">
    <property type="entry name" value="B-BOX DOMAIN CONTAINING"/>
    <property type="match status" value="1"/>
</dbReference>
<protein>
    <submittedName>
        <fullName evidence="12">Uncharacterized protein</fullName>
    </submittedName>
</protein>
<dbReference type="GO" id="GO:0008270">
    <property type="term" value="F:zinc ion binding"/>
    <property type="evidence" value="ECO:0007669"/>
    <property type="project" value="UniProtKB-KW"/>
</dbReference>
<dbReference type="Proteomes" id="UP001557470">
    <property type="component" value="Unassembled WGS sequence"/>
</dbReference>